<dbReference type="InterPro" id="IPR005304">
    <property type="entry name" value="Rbsml_bgen_MeTrfase_EMG1/NEP1"/>
</dbReference>
<dbReference type="Gene3D" id="3.40.1280.10">
    <property type="match status" value="1"/>
</dbReference>
<dbReference type="InterPro" id="IPR029028">
    <property type="entry name" value="Alpha/beta_knot_MTases"/>
</dbReference>
<evidence type="ECO:0000256" key="2">
    <source>
        <dbReference type="ARBA" id="ARBA00022517"/>
    </source>
</evidence>
<protein>
    <submittedName>
        <fullName evidence="10">18S rRNA pseudouridine methyltransferase</fullName>
        <ecNumber evidence="10">2.1.1.260</ecNumber>
    </submittedName>
</protein>
<dbReference type="SUPFAM" id="SSF75217">
    <property type="entry name" value="alpha/beta knot"/>
    <property type="match status" value="1"/>
</dbReference>
<dbReference type="AlphaFoldDB" id="A0A9W7ZTD2"/>
<dbReference type="GO" id="GO:0032040">
    <property type="term" value="C:small-subunit processome"/>
    <property type="evidence" value="ECO:0007669"/>
    <property type="project" value="TreeGrafter"/>
</dbReference>
<dbReference type="Proteomes" id="UP001150538">
    <property type="component" value="Unassembled WGS sequence"/>
</dbReference>
<keyword evidence="7" id="KW-0699">rRNA-binding</keyword>
<accession>A0A9W7ZTD2</accession>
<evidence type="ECO:0000313" key="11">
    <source>
        <dbReference type="Proteomes" id="UP001150538"/>
    </source>
</evidence>
<proteinExistence type="inferred from homology"/>
<feature type="region of interest" description="Disordered" evidence="9">
    <location>
        <begin position="1"/>
        <end position="58"/>
    </location>
</feature>
<dbReference type="EC" id="2.1.1.260" evidence="10"/>
<reference evidence="10" key="1">
    <citation type="submission" date="2022-07" db="EMBL/GenBank/DDBJ databases">
        <title>Phylogenomic reconstructions and comparative analyses of Kickxellomycotina fungi.</title>
        <authorList>
            <person name="Reynolds N.K."/>
            <person name="Stajich J.E."/>
            <person name="Barry K."/>
            <person name="Grigoriev I.V."/>
            <person name="Crous P."/>
            <person name="Smith M.E."/>
        </authorList>
    </citation>
    <scope>NUCLEOTIDE SEQUENCE</scope>
    <source>
        <strain evidence="10">NBRC 100468</strain>
    </source>
</reference>
<dbReference type="PANTHER" id="PTHR12636:SF5">
    <property type="entry name" value="RIBOSOMAL RNA SMALL SUBUNIT METHYLTRANSFERASE NEP1"/>
    <property type="match status" value="1"/>
</dbReference>
<comment type="caution">
    <text evidence="10">The sequence shown here is derived from an EMBL/GenBank/DDBJ whole genome shotgun (WGS) entry which is preliminary data.</text>
</comment>
<keyword evidence="11" id="KW-1185">Reference proteome</keyword>
<evidence type="ECO:0000256" key="5">
    <source>
        <dbReference type="ARBA" id="ARBA00022679"/>
    </source>
</evidence>
<name>A0A9W7ZTD2_9FUNG</name>
<sequence>MAQATKRRSNNTDTRDNETKRPRPTHTNKDEAKHESGDQSYSETNEKQEEQKGFTSYRFVNANERAINSKNMVPRAPQLPKTLQEKDQQQRLIVILEAATLEIYKVGKNNNSKYQLLNCDDHLKLLGKLGRDITTARPDITHQVTIPQ</sequence>
<dbReference type="GO" id="GO:0070475">
    <property type="term" value="P:rRNA base methylation"/>
    <property type="evidence" value="ECO:0007669"/>
    <property type="project" value="InterPro"/>
</dbReference>
<organism evidence="10 11">
    <name type="scientific">Mycoemilia scoparia</name>
    <dbReference type="NCBI Taxonomy" id="417184"/>
    <lineage>
        <taxon>Eukaryota</taxon>
        <taxon>Fungi</taxon>
        <taxon>Fungi incertae sedis</taxon>
        <taxon>Zoopagomycota</taxon>
        <taxon>Kickxellomycotina</taxon>
        <taxon>Kickxellomycetes</taxon>
        <taxon>Kickxellales</taxon>
        <taxon>Kickxellaceae</taxon>
        <taxon>Mycoemilia</taxon>
    </lineage>
</organism>
<evidence type="ECO:0000256" key="7">
    <source>
        <dbReference type="ARBA" id="ARBA00022730"/>
    </source>
</evidence>
<dbReference type="Pfam" id="PF03587">
    <property type="entry name" value="EMG1"/>
    <property type="match status" value="1"/>
</dbReference>
<dbReference type="OrthoDB" id="269804at2759"/>
<evidence type="ECO:0000256" key="3">
    <source>
        <dbReference type="ARBA" id="ARBA00022552"/>
    </source>
</evidence>
<keyword evidence="8" id="KW-0694">RNA-binding</keyword>
<feature type="compositionally biased region" description="Basic and acidic residues" evidence="9">
    <location>
        <begin position="13"/>
        <end position="37"/>
    </location>
</feature>
<keyword evidence="3" id="KW-0698">rRNA processing</keyword>
<dbReference type="EMBL" id="JANBPU010000110">
    <property type="protein sequence ID" value="KAJ1916229.1"/>
    <property type="molecule type" value="Genomic_DNA"/>
</dbReference>
<keyword evidence="6" id="KW-0949">S-adenosyl-L-methionine</keyword>
<dbReference type="PANTHER" id="PTHR12636">
    <property type="entry name" value="NEP1/MRA1"/>
    <property type="match status" value="1"/>
</dbReference>
<evidence type="ECO:0000256" key="8">
    <source>
        <dbReference type="ARBA" id="ARBA00022884"/>
    </source>
</evidence>
<keyword evidence="4 10" id="KW-0489">Methyltransferase</keyword>
<dbReference type="GO" id="GO:0019843">
    <property type="term" value="F:rRNA binding"/>
    <property type="evidence" value="ECO:0007669"/>
    <property type="project" value="UniProtKB-KW"/>
</dbReference>
<evidence type="ECO:0000256" key="6">
    <source>
        <dbReference type="ARBA" id="ARBA00022691"/>
    </source>
</evidence>
<keyword evidence="5 10" id="KW-0808">Transferase</keyword>
<gene>
    <name evidence="10" type="primary">NEP1_2</name>
    <name evidence="10" type="ORF">H4219_003897</name>
</gene>
<keyword evidence="2" id="KW-0690">Ribosome biogenesis</keyword>
<comment type="similarity">
    <text evidence="1">Belongs to the class IV-like SAM-binding methyltransferase superfamily. RNA methyltransferase NEP1 family.</text>
</comment>
<evidence type="ECO:0000313" key="10">
    <source>
        <dbReference type="EMBL" id="KAJ1916229.1"/>
    </source>
</evidence>
<dbReference type="GO" id="GO:0070037">
    <property type="term" value="F:rRNA (pseudouridine) methyltransferase activity"/>
    <property type="evidence" value="ECO:0007669"/>
    <property type="project" value="InterPro"/>
</dbReference>
<evidence type="ECO:0000256" key="9">
    <source>
        <dbReference type="SAM" id="MobiDB-lite"/>
    </source>
</evidence>
<evidence type="ECO:0000256" key="1">
    <source>
        <dbReference type="ARBA" id="ARBA00008115"/>
    </source>
</evidence>
<dbReference type="InterPro" id="IPR029026">
    <property type="entry name" value="tRNA_m1G_MTases_N"/>
</dbReference>
<evidence type="ECO:0000256" key="4">
    <source>
        <dbReference type="ARBA" id="ARBA00022603"/>
    </source>
</evidence>